<feature type="compositionally biased region" description="Low complexity" evidence="1">
    <location>
        <begin position="115"/>
        <end position="124"/>
    </location>
</feature>
<dbReference type="GeneID" id="54423386"/>
<dbReference type="Gene3D" id="1.25.10.10">
    <property type="entry name" value="Leucine-rich Repeat Variant"/>
    <property type="match status" value="2"/>
</dbReference>
<accession>A0A6G1G6M6</accession>
<dbReference type="EMBL" id="ML975155">
    <property type="protein sequence ID" value="KAF1813489.1"/>
    <property type="molecule type" value="Genomic_DNA"/>
</dbReference>
<reference evidence="5" key="3">
    <citation type="submission" date="2025-04" db="UniProtKB">
        <authorList>
            <consortium name="RefSeq"/>
        </authorList>
    </citation>
    <scope>IDENTIFICATION</scope>
    <source>
        <strain evidence="5">CBS 781.70</strain>
    </source>
</reference>
<protein>
    <recommendedName>
        <fullName evidence="2">Wings apart-like protein C-terminal domain-containing protein</fullName>
    </recommendedName>
</protein>
<feature type="compositionally biased region" description="Acidic residues" evidence="1">
    <location>
        <begin position="358"/>
        <end position="373"/>
    </location>
</feature>
<dbReference type="Proteomes" id="UP000504638">
    <property type="component" value="Unplaced"/>
</dbReference>
<dbReference type="Pfam" id="PF07814">
    <property type="entry name" value="WAPL"/>
    <property type="match status" value="1"/>
</dbReference>
<feature type="compositionally biased region" description="Polar residues" evidence="1">
    <location>
        <begin position="265"/>
        <end position="292"/>
    </location>
</feature>
<name>A0A6G1G6M6_9PEZI</name>
<feature type="compositionally biased region" description="Acidic residues" evidence="1">
    <location>
        <begin position="938"/>
        <end position="950"/>
    </location>
</feature>
<reference evidence="3 5" key="1">
    <citation type="submission" date="2020-01" db="EMBL/GenBank/DDBJ databases">
        <authorList>
            <consortium name="DOE Joint Genome Institute"/>
            <person name="Haridas S."/>
            <person name="Albert R."/>
            <person name="Binder M."/>
            <person name="Bloem J."/>
            <person name="Labutti K."/>
            <person name="Salamov A."/>
            <person name="Andreopoulos B."/>
            <person name="Baker S.E."/>
            <person name="Barry K."/>
            <person name="Bills G."/>
            <person name="Bluhm B.H."/>
            <person name="Cannon C."/>
            <person name="Castanera R."/>
            <person name="Culley D.E."/>
            <person name="Daum C."/>
            <person name="Ezra D."/>
            <person name="Gonzalez J.B."/>
            <person name="Henrissat B."/>
            <person name="Kuo A."/>
            <person name="Liang C."/>
            <person name="Lipzen A."/>
            <person name="Lutzoni F."/>
            <person name="Magnuson J."/>
            <person name="Mondo S."/>
            <person name="Nolan M."/>
            <person name="Ohm R."/>
            <person name="Pangilinan J."/>
            <person name="Park H.-J."/>
            <person name="Ramirez L."/>
            <person name="Alfaro M."/>
            <person name="Sun H."/>
            <person name="Tritt A."/>
            <person name="Yoshinaga Y."/>
            <person name="Zwiers L.-H."/>
            <person name="Turgeon B.G."/>
            <person name="Goodwin S.B."/>
            <person name="Spatafora J.W."/>
            <person name="Crous P.W."/>
            <person name="Grigoriev I.V."/>
        </authorList>
    </citation>
    <scope>NUCLEOTIDE SEQUENCE</scope>
    <source>
        <strain evidence="3 5">CBS 781.70</strain>
    </source>
</reference>
<feature type="compositionally biased region" description="Basic and acidic residues" evidence="1">
    <location>
        <begin position="237"/>
        <end position="248"/>
    </location>
</feature>
<feature type="compositionally biased region" description="Basic and acidic residues" evidence="1">
    <location>
        <begin position="163"/>
        <end position="172"/>
    </location>
</feature>
<feature type="compositionally biased region" description="Basic and acidic residues" evidence="1">
    <location>
        <begin position="134"/>
        <end position="145"/>
    </location>
</feature>
<dbReference type="InterPro" id="IPR011989">
    <property type="entry name" value="ARM-like"/>
</dbReference>
<evidence type="ECO:0000256" key="1">
    <source>
        <dbReference type="SAM" id="MobiDB-lite"/>
    </source>
</evidence>
<proteinExistence type="predicted"/>
<evidence type="ECO:0000313" key="4">
    <source>
        <dbReference type="Proteomes" id="UP000504638"/>
    </source>
</evidence>
<dbReference type="InterPro" id="IPR022771">
    <property type="entry name" value="WAPL_C"/>
</dbReference>
<organism evidence="3">
    <name type="scientific">Eremomyces bilateralis CBS 781.70</name>
    <dbReference type="NCBI Taxonomy" id="1392243"/>
    <lineage>
        <taxon>Eukaryota</taxon>
        <taxon>Fungi</taxon>
        <taxon>Dikarya</taxon>
        <taxon>Ascomycota</taxon>
        <taxon>Pezizomycotina</taxon>
        <taxon>Dothideomycetes</taxon>
        <taxon>Dothideomycetes incertae sedis</taxon>
        <taxon>Eremomycetales</taxon>
        <taxon>Eremomycetaceae</taxon>
        <taxon>Eremomyces</taxon>
    </lineage>
</organism>
<dbReference type="AlphaFoldDB" id="A0A6G1G6M6"/>
<feature type="compositionally biased region" description="Polar residues" evidence="1">
    <location>
        <begin position="32"/>
        <end position="52"/>
    </location>
</feature>
<evidence type="ECO:0000313" key="3">
    <source>
        <dbReference type="EMBL" id="KAF1813489.1"/>
    </source>
</evidence>
<feature type="compositionally biased region" description="Polar residues" evidence="1">
    <location>
        <begin position="9"/>
        <end position="24"/>
    </location>
</feature>
<feature type="domain" description="Wings apart-like protein C-terminal" evidence="2">
    <location>
        <begin position="458"/>
        <end position="801"/>
    </location>
</feature>
<feature type="region of interest" description="Disordered" evidence="1">
    <location>
        <begin position="1"/>
        <end position="385"/>
    </location>
</feature>
<dbReference type="RefSeq" id="XP_033535120.1">
    <property type="nucleotide sequence ID" value="XM_033682816.1"/>
</dbReference>
<evidence type="ECO:0000259" key="2">
    <source>
        <dbReference type="Pfam" id="PF07814"/>
    </source>
</evidence>
<evidence type="ECO:0000313" key="5">
    <source>
        <dbReference type="RefSeq" id="XP_033535120.1"/>
    </source>
</evidence>
<dbReference type="OrthoDB" id="78088at2759"/>
<feature type="compositionally biased region" description="Basic and acidic residues" evidence="1">
    <location>
        <begin position="314"/>
        <end position="350"/>
    </location>
</feature>
<feature type="region of interest" description="Disordered" evidence="1">
    <location>
        <begin position="927"/>
        <end position="971"/>
    </location>
</feature>
<keyword evidence="4" id="KW-1185">Reference proteome</keyword>
<feature type="compositionally biased region" description="Low complexity" evidence="1">
    <location>
        <begin position="93"/>
        <end position="102"/>
    </location>
</feature>
<reference evidence="5" key="2">
    <citation type="submission" date="2020-04" db="EMBL/GenBank/DDBJ databases">
        <authorList>
            <consortium name="NCBI Genome Project"/>
        </authorList>
    </citation>
    <scope>NUCLEOTIDE SEQUENCE</scope>
    <source>
        <strain evidence="5">CBS 781.70</strain>
    </source>
</reference>
<gene>
    <name evidence="3 5" type="ORF">P152DRAFT_513712</name>
</gene>
<sequence>MRHGVAMATRSNGSMTTMSSTAPQRRNDLSTHGRSSSRSAKLSGEEASSSTAHKSRNAPEATGRLKRNAATVEQPSKPAPGKLLRPPQKKVVSESSSVFDVPSSDDEPTPKPTTRRALPLGRPRAPVPTQSRRKTPERQVSDAKVQKVQKSTLVPQAWVSRPITEKPVKESSDPYSIHSTSSEHESDMAAKSAMKRKVSDAPQRTDTSGVVKKPRRIGVSETKARSLGSQAKSAPEALRKMVSRDRQSARVTSAKAAQGAHYSPGLTSDDTGITPSTPPARQSDSEASNSHAPGTITPKQKELWSALLESPETPNREELQRLRLSEKKVAFLHRSSSDIPKRSRLIDSLRLHGSASNESEEEDDDDEKMEEADGTPRRGGKRKVQEAFETRNAKVTQNSHVRTFVSSAGARMTYGETRTLLQEDPKTFEEQLDDMFPDPVPLSSQPIDEELEDPQGAMRSVHELRAAGGSQRFAEDLEALLEDISATTPGSTGRKRSAMCELAEKCADKDFVERMCTTGFIGRMFEIGASETDTIVLFAWGIAVALALKLGTSGIVAQGAWEASHRMEQSYGSLSRLLDMDADIVRIGKDRKTNMSRASQISLAQFKEFVLKGVLFQNGTPQQTTLSPRDVTLRFLESLLRKLRKSGIRDTILDEQVVAKIIEIAQKSLKSPGPRDHCISILEFESGSGKSFPTEQIHAIVTVITSILSMDETYNTTSDLLELTLRLILNLTNNEPTACAIFSSPASPIILQLLTSTVHLFSTCTSIATSPTPPSATHLVSIDRLILTLGATINLAEFSDPARRAALSPVPPSNHQPNPPKPPTTILSSLLHTFLAGRAHLAAATIDDLQAESTKQHSSFSQLQIAHGYLAVLLGNLCQCPAVLSAVREELARTTRPGQSGGRETDTGLRVLMKAVREFITVYRAANGAGSGGHGEEEGQEEGEAGEEMVWDGMGSGRGRGKGGTEEDETWRAWTVRLEGVVRKLEEAEG</sequence>